<evidence type="ECO:0000256" key="6">
    <source>
        <dbReference type="ARBA" id="ARBA00022605"/>
    </source>
</evidence>
<evidence type="ECO:0000256" key="8">
    <source>
        <dbReference type="ARBA" id="ARBA00023154"/>
    </source>
</evidence>
<dbReference type="NCBIfam" id="TIGR00674">
    <property type="entry name" value="dapA"/>
    <property type="match status" value="1"/>
</dbReference>
<keyword evidence="15" id="KW-1185">Reference proteome</keyword>
<dbReference type="HAMAP" id="MF_00418">
    <property type="entry name" value="DapA"/>
    <property type="match status" value="1"/>
</dbReference>
<evidence type="ECO:0000256" key="2">
    <source>
        <dbReference type="ARBA" id="ARBA00005120"/>
    </source>
</evidence>
<dbReference type="UniPathway" id="UPA00034">
    <property type="reaction ID" value="UER00017"/>
</dbReference>
<keyword evidence="5" id="KW-0963">Cytoplasm</keyword>
<name>D5RIY4_9PROT</name>
<dbReference type="PROSITE" id="PS00665">
    <property type="entry name" value="DHDPS_1"/>
    <property type="match status" value="1"/>
</dbReference>
<dbReference type="EMBL" id="ADVL01000174">
    <property type="protein sequence ID" value="EFH12732.1"/>
    <property type="molecule type" value="Genomic_DNA"/>
</dbReference>
<evidence type="ECO:0000256" key="1">
    <source>
        <dbReference type="ARBA" id="ARBA00003294"/>
    </source>
</evidence>
<keyword evidence="7" id="KW-0220">Diaminopimelate biosynthesis</keyword>
<proteinExistence type="inferred from homology"/>
<organism evidence="14 15">
    <name type="scientific">Pseudoroseomonas cervicalis ATCC 49957</name>
    <dbReference type="NCBI Taxonomy" id="525371"/>
    <lineage>
        <taxon>Bacteria</taxon>
        <taxon>Pseudomonadati</taxon>
        <taxon>Pseudomonadota</taxon>
        <taxon>Alphaproteobacteria</taxon>
        <taxon>Acetobacterales</taxon>
        <taxon>Roseomonadaceae</taxon>
        <taxon>Roseomonas</taxon>
    </lineage>
</organism>
<dbReference type="Proteomes" id="UP000005324">
    <property type="component" value="Unassembled WGS sequence"/>
</dbReference>
<evidence type="ECO:0000256" key="12">
    <source>
        <dbReference type="NCBIfam" id="TIGR00674"/>
    </source>
</evidence>
<evidence type="ECO:0000256" key="11">
    <source>
        <dbReference type="ARBA" id="ARBA00047836"/>
    </source>
</evidence>
<evidence type="ECO:0000256" key="4">
    <source>
        <dbReference type="ARBA" id="ARBA00012086"/>
    </source>
</evidence>
<dbReference type="GO" id="GO:0005829">
    <property type="term" value="C:cytosol"/>
    <property type="evidence" value="ECO:0007669"/>
    <property type="project" value="TreeGrafter"/>
</dbReference>
<evidence type="ECO:0000313" key="14">
    <source>
        <dbReference type="EMBL" id="EFH12732.1"/>
    </source>
</evidence>
<evidence type="ECO:0000256" key="9">
    <source>
        <dbReference type="ARBA" id="ARBA00023239"/>
    </source>
</evidence>
<dbReference type="SMART" id="SM01130">
    <property type="entry name" value="DHDPS"/>
    <property type="match status" value="1"/>
</dbReference>
<accession>D5RIY4</accession>
<dbReference type="InterPro" id="IPR002220">
    <property type="entry name" value="DapA-like"/>
</dbReference>
<protein>
    <recommendedName>
        <fullName evidence="4 12">4-hydroxy-tetrahydrodipicolinate synthase</fullName>
        <ecNumber evidence="4 12">4.3.3.7</ecNumber>
    </recommendedName>
</protein>
<feature type="non-terminal residue" evidence="14">
    <location>
        <position position="1"/>
    </location>
</feature>
<dbReference type="AlphaFoldDB" id="D5RIY4"/>
<dbReference type="PRINTS" id="PR00146">
    <property type="entry name" value="DHPICSNTHASE"/>
</dbReference>
<evidence type="ECO:0000256" key="10">
    <source>
        <dbReference type="ARBA" id="ARBA00023270"/>
    </source>
</evidence>
<dbReference type="Gene3D" id="3.20.20.70">
    <property type="entry name" value="Aldolase class I"/>
    <property type="match status" value="1"/>
</dbReference>
<dbReference type="InterPro" id="IPR020625">
    <property type="entry name" value="Schiff_base-form_aldolases_AS"/>
</dbReference>
<reference evidence="14 15" key="1">
    <citation type="submission" date="2010-04" db="EMBL/GenBank/DDBJ databases">
        <authorList>
            <person name="Qin X."/>
            <person name="Bachman B."/>
            <person name="Battles P."/>
            <person name="Bell A."/>
            <person name="Bess C."/>
            <person name="Bickham C."/>
            <person name="Chaboub L."/>
            <person name="Chen D."/>
            <person name="Coyle M."/>
            <person name="Deiros D.R."/>
            <person name="Dinh H."/>
            <person name="Forbes L."/>
            <person name="Fowler G."/>
            <person name="Francisco L."/>
            <person name="Fu Q."/>
            <person name="Gubbala S."/>
            <person name="Hale W."/>
            <person name="Han Y."/>
            <person name="Hemphill L."/>
            <person name="Highlander S.K."/>
            <person name="Hirani K."/>
            <person name="Hogues M."/>
            <person name="Jackson L."/>
            <person name="Jakkamsetti A."/>
            <person name="Javaid M."/>
            <person name="Jiang H."/>
            <person name="Korchina V."/>
            <person name="Kovar C."/>
            <person name="Lara F."/>
            <person name="Lee S."/>
            <person name="Mata R."/>
            <person name="Mathew T."/>
            <person name="Moen C."/>
            <person name="Morales K."/>
            <person name="Munidasa M."/>
            <person name="Nazareth L."/>
            <person name="Ngo R."/>
            <person name="Nguyen L."/>
            <person name="Okwuonu G."/>
            <person name="Ongeri F."/>
            <person name="Patil S."/>
            <person name="Petrosino J."/>
            <person name="Pham C."/>
            <person name="Pham P."/>
            <person name="Pu L.-L."/>
            <person name="Puazo M."/>
            <person name="Raj R."/>
            <person name="Reid J."/>
            <person name="Rouhana J."/>
            <person name="Saada N."/>
            <person name="Shang Y."/>
            <person name="Simmons D."/>
            <person name="Thornton R."/>
            <person name="Warren J."/>
            <person name="Weissenberger G."/>
            <person name="Zhang J."/>
            <person name="Zhang L."/>
            <person name="Zhou C."/>
            <person name="Zhu D."/>
            <person name="Muzny D."/>
            <person name="Worley K."/>
            <person name="Gibbs R."/>
        </authorList>
    </citation>
    <scope>NUCLEOTIDE SEQUENCE [LARGE SCALE GENOMIC DNA]</scope>
    <source>
        <strain evidence="14 15">ATCC 49957</strain>
    </source>
</reference>
<comment type="pathway">
    <text evidence="2">Amino-acid biosynthesis; L-lysine biosynthesis via DAP pathway; (S)-tetrahydrodipicolinate from L-aspartate: step 3/4.</text>
</comment>
<dbReference type="GO" id="GO:0009089">
    <property type="term" value="P:lysine biosynthetic process via diaminopimelate"/>
    <property type="evidence" value="ECO:0007669"/>
    <property type="project" value="UniProtKB-UniRule"/>
</dbReference>
<evidence type="ECO:0000313" key="15">
    <source>
        <dbReference type="Proteomes" id="UP000005324"/>
    </source>
</evidence>
<gene>
    <name evidence="14" type="primary">dapA</name>
    <name evidence="14" type="ORF">HMPREF0731_1044</name>
</gene>
<dbReference type="GO" id="GO:0019877">
    <property type="term" value="P:diaminopimelate biosynthetic process"/>
    <property type="evidence" value="ECO:0007669"/>
    <property type="project" value="UniProtKB-KW"/>
</dbReference>
<dbReference type="InterPro" id="IPR020624">
    <property type="entry name" value="Schiff_base-form_aldolases_CS"/>
</dbReference>
<keyword evidence="10" id="KW-0704">Schiff base</keyword>
<dbReference type="Pfam" id="PF00701">
    <property type="entry name" value="DHDPS"/>
    <property type="match status" value="1"/>
</dbReference>
<dbReference type="PROSITE" id="PS00666">
    <property type="entry name" value="DHDPS_2"/>
    <property type="match status" value="1"/>
</dbReference>
<comment type="catalytic activity">
    <reaction evidence="11">
        <text>L-aspartate 4-semialdehyde + pyruvate = (2S,4S)-4-hydroxy-2,3,4,5-tetrahydrodipicolinate + H2O + H(+)</text>
        <dbReference type="Rhea" id="RHEA:34171"/>
        <dbReference type="ChEBI" id="CHEBI:15361"/>
        <dbReference type="ChEBI" id="CHEBI:15377"/>
        <dbReference type="ChEBI" id="CHEBI:15378"/>
        <dbReference type="ChEBI" id="CHEBI:67139"/>
        <dbReference type="ChEBI" id="CHEBI:537519"/>
        <dbReference type="EC" id="4.3.3.7"/>
    </reaction>
</comment>
<feature type="region of interest" description="Disordered" evidence="13">
    <location>
        <begin position="1"/>
        <end position="42"/>
    </location>
</feature>
<keyword evidence="6" id="KW-0028">Amino-acid biosynthesis</keyword>
<evidence type="ECO:0000256" key="5">
    <source>
        <dbReference type="ARBA" id="ARBA00022490"/>
    </source>
</evidence>
<keyword evidence="8" id="KW-0457">Lysine biosynthesis</keyword>
<dbReference type="CDD" id="cd00950">
    <property type="entry name" value="DHDPS"/>
    <property type="match status" value="1"/>
</dbReference>
<sequence length="364" mass="38789">RAGAPGGRRHGGAEAGRRTWRRTLSDRRPSVPREPRRAPPLHAACPLCRKGRAPSFRLRHHAKPTGQGKCRPMFKGSLVALITPMAEDGTLDTKAFQDFVAWQIAEGTSGLIPVGTTGESPTLSHDEHHRVVELCVEAAGGRVPVIAGTGSNSTAEAIELTRHAKAAGADAALVVTPYYNKPTQEGLYLHFMAIADAVDLPLIIYNIPPRSVIDMSVETMARLARHPNIVGVKDATANLTRPLHTRLACGTEFCQLSGEDHTALAFRAAGGVGCISVTANVAPRLCAEMHAAWEAGNIEEAMAIQDRLTPLHDAMFCETSPGPVKYAASLLGKSSAFCRLPMAPVAEATRNRVKAAMLTAGLLN</sequence>
<keyword evidence="9 14" id="KW-0456">Lyase</keyword>
<dbReference type="PANTHER" id="PTHR12128">
    <property type="entry name" value="DIHYDRODIPICOLINATE SYNTHASE"/>
    <property type="match status" value="1"/>
</dbReference>
<comment type="caution">
    <text evidence="14">The sequence shown here is derived from an EMBL/GenBank/DDBJ whole genome shotgun (WGS) entry which is preliminary data.</text>
</comment>
<comment type="function">
    <text evidence="1">Catalyzes the condensation of (S)-aspartate-beta-semialdehyde [(S)-ASA] and pyruvate to 4-hydroxy-tetrahydrodipicolinate (HTPA).</text>
</comment>
<dbReference type="SUPFAM" id="SSF51569">
    <property type="entry name" value="Aldolase"/>
    <property type="match status" value="1"/>
</dbReference>
<dbReference type="GO" id="GO:0008840">
    <property type="term" value="F:4-hydroxy-tetrahydrodipicolinate synthase activity"/>
    <property type="evidence" value="ECO:0007669"/>
    <property type="project" value="UniProtKB-UniRule"/>
</dbReference>
<evidence type="ECO:0000256" key="13">
    <source>
        <dbReference type="SAM" id="MobiDB-lite"/>
    </source>
</evidence>
<feature type="compositionally biased region" description="Basic and acidic residues" evidence="13">
    <location>
        <begin position="11"/>
        <end position="37"/>
    </location>
</feature>
<dbReference type="InterPro" id="IPR005263">
    <property type="entry name" value="DapA"/>
</dbReference>
<evidence type="ECO:0000256" key="3">
    <source>
        <dbReference type="ARBA" id="ARBA00007592"/>
    </source>
</evidence>
<comment type="similarity">
    <text evidence="3">Belongs to the DapA family.</text>
</comment>
<evidence type="ECO:0000256" key="7">
    <source>
        <dbReference type="ARBA" id="ARBA00022915"/>
    </source>
</evidence>
<dbReference type="InterPro" id="IPR013785">
    <property type="entry name" value="Aldolase_TIM"/>
</dbReference>
<dbReference type="HOGENOM" id="CLU_049343_5_0_5"/>
<dbReference type="EC" id="4.3.3.7" evidence="4 12"/>
<dbReference type="PANTHER" id="PTHR12128:SF66">
    <property type="entry name" value="4-HYDROXY-2-OXOGLUTARATE ALDOLASE, MITOCHONDRIAL"/>
    <property type="match status" value="1"/>
</dbReference>